<accession>A0A3G1TV74</accession>
<geneLocation type="plasmid" evidence="2">
    <name>pEMSRR6</name>
</geneLocation>
<evidence type="ECO:0000256" key="1">
    <source>
        <dbReference type="SAM" id="Phobius"/>
    </source>
</evidence>
<organism evidence="2">
    <name type="scientific">Enterococcus faecium</name>
    <name type="common">Streptococcus faecium</name>
    <dbReference type="NCBI Taxonomy" id="1352"/>
    <lineage>
        <taxon>Bacteria</taxon>
        <taxon>Bacillati</taxon>
        <taxon>Bacillota</taxon>
        <taxon>Bacilli</taxon>
        <taxon>Lactobacillales</taxon>
        <taxon>Enterococcaceae</taxon>
        <taxon>Enterococcus</taxon>
    </lineage>
</organism>
<dbReference type="RefSeq" id="WP_044382017.1">
    <property type="nucleotide sequence ID" value="NZ_CAWPDR010000690.1"/>
</dbReference>
<keyword evidence="1" id="KW-0812">Transmembrane</keyword>
<geneLocation type="plasmid" evidence="3">
    <name>pZY2</name>
</geneLocation>
<dbReference type="GeneID" id="66455778"/>
<dbReference type="EMBL" id="MG640601">
    <property type="protein sequence ID" value="AYF52747.1"/>
    <property type="molecule type" value="Genomic_DNA"/>
</dbReference>
<keyword evidence="1" id="KW-0472">Membrane</keyword>
<keyword evidence="2" id="KW-0614">Plasmid</keyword>
<name>A0A3G1TV74_ENTFC</name>
<dbReference type="AlphaFoldDB" id="A0A3G1TV74"/>
<evidence type="ECO:0000313" key="3">
    <source>
        <dbReference type="EMBL" id="QHT44819.1"/>
    </source>
</evidence>
<feature type="transmembrane region" description="Helical" evidence="1">
    <location>
        <begin position="6"/>
        <end position="30"/>
    </location>
</feature>
<protein>
    <submittedName>
        <fullName evidence="2">Uncharacterized protein</fullName>
    </submittedName>
</protein>
<sequence length="77" mass="8847">MLSDLFILLIYLGVSEIIAYFLFVIANYGISSAIFQRFRLPASELKKMMRLSAYLLMFLNVVTLIFVVIGVTFNLME</sequence>
<evidence type="ECO:0000313" key="2">
    <source>
        <dbReference type="EMBL" id="AYF52747.1"/>
    </source>
</evidence>
<proteinExistence type="predicted"/>
<reference evidence="2" key="1">
    <citation type="submission" date="2017-11" db="EMBL/GenBank/DDBJ databases">
        <title>The Silenced vanM Gene Cluster on Plasmid was Prevalent in Clinical Isolates of Enterococci from Hangzhou, China.</title>
        <authorList>
            <person name="Sun L."/>
            <person name="Qu T."/>
            <person name="Chen Y."/>
            <person name="Fu Y."/>
            <person name="Yang Q."/>
            <person name="Yu Y."/>
        </authorList>
    </citation>
    <scope>NUCLEOTIDE SEQUENCE</scope>
    <source>
        <strain evidence="2">SRR6</strain>
        <plasmid evidence="2">pEMSRR6</plasmid>
    </source>
</reference>
<gene>
    <name evidence="3" type="ORF">FCF09_14130</name>
</gene>
<feature type="transmembrane region" description="Helical" evidence="1">
    <location>
        <begin position="51"/>
        <end position="73"/>
    </location>
</feature>
<keyword evidence="1" id="KW-1133">Transmembrane helix</keyword>
<dbReference type="EMBL" id="CP039730">
    <property type="protein sequence ID" value="QHT44819.1"/>
    <property type="molecule type" value="Genomic_DNA"/>
</dbReference>
<reference evidence="3" key="2">
    <citation type="journal article" date="2020" name="J. Antimicrob. Chemother.">
        <title>Tandem amplification of the vanM gene cluster drives vancomycin resistance in vancomycin-variable enterococci.</title>
        <authorList>
            <person name="Sun L."/>
            <person name="Chen Y."/>
            <person name="Hua X."/>
            <person name="Chen Y."/>
            <person name="Hong J."/>
            <person name="Wu X."/>
            <person name="Jiang Y."/>
            <person name="van Schaik W."/>
            <person name="Qu T."/>
            <person name="Yu Y."/>
        </authorList>
    </citation>
    <scope>NUCLEOTIDE SEQUENCE [LARGE SCALE GENOMIC DNA]</scope>
    <source>
        <strain evidence="3">ZY2</strain>
        <plasmid evidence="3">pZY2</plasmid>
    </source>
</reference>